<dbReference type="EMBL" id="ML741789">
    <property type="protein sequence ID" value="KAE8327848.1"/>
    <property type="molecule type" value="Genomic_DNA"/>
</dbReference>
<evidence type="ECO:0000313" key="4">
    <source>
        <dbReference type="EMBL" id="KAE8327848.1"/>
    </source>
</evidence>
<accession>A0A5N6X4T4</accession>
<protein>
    <submittedName>
        <fullName evidence="4">Ser-Thr-rich glycosyl-phosphatidyl-inositol-anchored membrane family-domain-containing protein</fullName>
    </submittedName>
</protein>
<feature type="domain" description="Yeast cell wall synthesis Kre9/Knh1-like N-terminal" evidence="3">
    <location>
        <begin position="40"/>
        <end position="131"/>
    </location>
</feature>
<evidence type="ECO:0000259" key="3">
    <source>
        <dbReference type="Pfam" id="PF10342"/>
    </source>
</evidence>
<keyword evidence="5" id="KW-1185">Reference proteome</keyword>
<evidence type="ECO:0000313" key="5">
    <source>
        <dbReference type="Proteomes" id="UP000325945"/>
    </source>
</evidence>
<evidence type="ECO:0000256" key="2">
    <source>
        <dbReference type="SAM" id="MobiDB-lite"/>
    </source>
</evidence>
<dbReference type="Proteomes" id="UP000325945">
    <property type="component" value="Unassembled WGS sequence"/>
</dbReference>
<evidence type="ECO:0000256" key="1">
    <source>
        <dbReference type="ARBA" id="ARBA00022729"/>
    </source>
</evidence>
<feature type="region of interest" description="Disordered" evidence="2">
    <location>
        <begin position="173"/>
        <end position="200"/>
    </location>
</feature>
<organism evidence="4 5">
    <name type="scientific">Aspergillus sergii</name>
    <dbReference type="NCBI Taxonomy" id="1034303"/>
    <lineage>
        <taxon>Eukaryota</taxon>
        <taxon>Fungi</taxon>
        <taxon>Dikarya</taxon>
        <taxon>Ascomycota</taxon>
        <taxon>Pezizomycotina</taxon>
        <taxon>Eurotiomycetes</taxon>
        <taxon>Eurotiomycetidae</taxon>
        <taxon>Eurotiales</taxon>
        <taxon>Aspergillaceae</taxon>
        <taxon>Aspergillus</taxon>
        <taxon>Aspergillus subgen. Circumdati</taxon>
    </lineage>
</organism>
<feature type="compositionally biased region" description="Low complexity" evidence="2">
    <location>
        <begin position="181"/>
        <end position="194"/>
    </location>
</feature>
<sequence>MRNPRAQGGLRAEQKPKKCGFCFPLPLGSPPLASALSINKPGANSTYAAGSTVTVNWSTVDTDPTEISLYLWNFVSWPPSYVSLAQNVPTADQSYAVQIPCDTNPEWGYQISAINGTNVYIIYAQGDRFTVSDPVNGTSCADPVTPPPASTCGPTNAVSTVYVTVSPTGSSSRLIHHSSHGLHSSHLPHSTHALPAPSSTVTASSKYVKPGIVPKTIGWCSDYSHPVTLDKVPTPTPVPADPNDAGHNTPSAVVTAAPSVATGETKIVTITTTVSVPAAPGDEQCLFV</sequence>
<reference evidence="5" key="1">
    <citation type="submission" date="2019-04" db="EMBL/GenBank/DDBJ databases">
        <title>Friends and foes A comparative genomics studyof 23 Aspergillus species from section Flavi.</title>
        <authorList>
            <consortium name="DOE Joint Genome Institute"/>
            <person name="Kjaerbolling I."/>
            <person name="Vesth T."/>
            <person name="Frisvad J.C."/>
            <person name="Nybo J.L."/>
            <person name="Theobald S."/>
            <person name="Kildgaard S."/>
            <person name="Isbrandt T."/>
            <person name="Kuo A."/>
            <person name="Sato A."/>
            <person name="Lyhne E.K."/>
            <person name="Kogle M.E."/>
            <person name="Wiebenga A."/>
            <person name="Kun R.S."/>
            <person name="Lubbers R.J."/>
            <person name="Makela M.R."/>
            <person name="Barry K."/>
            <person name="Chovatia M."/>
            <person name="Clum A."/>
            <person name="Daum C."/>
            <person name="Haridas S."/>
            <person name="He G."/>
            <person name="LaButti K."/>
            <person name="Lipzen A."/>
            <person name="Mondo S."/>
            <person name="Riley R."/>
            <person name="Salamov A."/>
            <person name="Simmons B.A."/>
            <person name="Magnuson J.K."/>
            <person name="Henrissat B."/>
            <person name="Mortensen U.H."/>
            <person name="Larsen T.O."/>
            <person name="Devries R.P."/>
            <person name="Grigoriev I.V."/>
            <person name="Machida M."/>
            <person name="Baker S.E."/>
            <person name="Andersen M.R."/>
        </authorList>
    </citation>
    <scope>NUCLEOTIDE SEQUENCE [LARGE SCALE GENOMIC DNA]</scope>
    <source>
        <strain evidence="5">CBS 130017</strain>
    </source>
</reference>
<dbReference type="Pfam" id="PF10342">
    <property type="entry name" value="Kre9_KNH"/>
    <property type="match status" value="1"/>
</dbReference>
<dbReference type="PANTHER" id="PTHR35185:SF2">
    <property type="entry name" value="EXTRACELLULAR PROLINE-SERINE RICH PROTEIN (AFU_ORTHOLOGUE AFUA_8G07090)"/>
    <property type="match status" value="1"/>
</dbReference>
<keyword evidence="1" id="KW-0732">Signal</keyword>
<dbReference type="AlphaFoldDB" id="A0A5N6X4T4"/>
<dbReference type="InterPro" id="IPR052479">
    <property type="entry name" value="GPI-anchor_Adhesion_Reg"/>
</dbReference>
<proteinExistence type="predicted"/>
<dbReference type="InterPro" id="IPR018466">
    <property type="entry name" value="Kre9/Knh1-like_N"/>
</dbReference>
<gene>
    <name evidence="4" type="ORF">BDV39DRAFT_214674</name>
</gene>
<dbReference type="PANTHER" id="PTHR35185">
    <property type="entry name" value="SERINE/THREONINE-RICH PROTEIN ADG2-RELATED"/>
    <property type="match status" value="1"/>
</dbReference>
<name>A0A5N6X4T4_9EURO</name>